<name>A0A917UZI2_9BACI</name>
<dbReference type="RefSeq" id="WP_188633238.1">
    <property type="nucleotide sequence ID" value="NZ_BMNQ01000034.1"/>
</dbReference>
<accession>A0A917UZI2</accession>
<keyword evidence="1" id="KW-0813">Transport</keyword>
<dbReference type="PANTHER" id="PTHR42939:SF1">
    <property type="entry name" value="ABC TRANSPORTER ATP-BINDING PROTEIN ALBC-RELATED"/>
    <property type="match status" value="1"/>
</dbReference>
<dbReference type="InterPro" id="IPR027417">
    <property type="entry name" value="P-loop_NTPase"/>
</dbReference>
<dbReference type="InterPro" id="IPR003593">
    <property type="entry name" value="AAA+_ATPase"/>
</dbReference>
<evidence type="ECO:0000256" key="1">
    <source>
        <dbReference type="ARBA" id="ARBA00022448"/>
    </source>
</evidence>
<keyword evidence="2" id="KW-0547">Nucleotide-binding</keyword>
<comment type="caution">
    <text evidence="5">The sequence shown here is derived from an EMBL/GenBank/DDBJ whole genome shotgun (WGS) entry which is preliminary data.</text>
</comment>
<protein>
    <submittedName>
        <fullName evidence="5">ABC transporter ATP-binding protein</fullName>
    </submittedName>
</protein>
<organism evidence="5 6">
    <name type="scientific">Lentibacillus kapialis</name>
    <dbReference type="NCBI Taxonomy" id="340214"/>
    <lineage>
        <taxon>Bacteria</taxon>
        <taxon>Bacillati</taxon>
        <taxon>Bacillota</taxon>
        <taxon>Bacilli</taxon>
        <taxon>Bacillales</taxon>
        <taxon>Bacillaceae</taxon>
        <taxon>Lentibacillus</taxon>
    </lineage>
</organism>
<evidence type="ECO:0000256" key="3">
    <source>
        <dbReference type="ARBA" id="ARBA00022840"/>
    </source>
</evidence>
<dbReference type="Gene3D" id="3.40.50.300">
    <property type="entry name" value="P-loop containing nucleotide triphosphate hydrolases"/>
    <property type="match status" value="1"/>
</dbReference>
<dbReference type="EMBL" id="BMNQ01000034">
    <property type="protein sequence ID" value="GGJ99973.1"/>
    <property type="molecule type" value="Genomic_DNA"/>
</dbReference>
<dbReference type="SUPFAM" id="SSF52540">
    <property type="entry name" value="P-loop containing nucleoside triphosphate hydrolases"/>
    <property type="match status" value="1"/>
</dbReference>
<dbReference type="GO" id="GO:0005524">
    <property type="term" value="F:ATP binding"/>
    <property type="evidence" value="ECO:0007669"/>
    <property type="project" value="UniProtKB-KW"/>
</dbReference>
<dbReference type="InterPro" id="IPR051782">
    <property type="entry name" value="ABC_Transporter_VariousFunc"/>
</dbReference>
<dbReference type="GO" id="GO:0016887">
    <property type="term" value="F:ATP hydrolysis activity"/>
    <property type="evidence" value="ECO:0007669"/>
    <property type="project" value="InterPro"/>
</dbReference>
<dbReference type="Proteomes" id="UP000658382">
    <property type="component" value="Unassembled WGS sequence"/>
</dbReference>
<dbReference type="SMART" id="SM00382">
    <property type="entry name" value="AAA"/>
    <property type="match status" value="1"/>
</dbReference>
<reference evidence="5" key="2">
    <citation type="submission" date="2020-09" db="EMBL/GenBank/DDBJ databases">
        <authorList>
            <person name="Sun Q."/>
            <person name="Ohkuma M."/>
        </authorList>
    </citation>
    <scope>NUCLEOTIDE SEQUENCE</scope>
    <source>
        <strain evidence="5">JCM 12580</strain>
    </source>
</reference>
<reference evidence="5" key="1">
    <citation type="journal article" date="2014" name="Int. J. Syst. Evol. Microbiol.">
        <title>Complete genome sequence of Corynebacterium casei LMG S-19264T (=DSM 44701T), isolated from a smear-ripened cheese.</title>
        <authorList>
            <consortium name="US DOE Joint Genome Institute (JGI-PGF)"/>
            <person name="Walter F."/>
            <person name="Albersmeier A."/>
            <person name="Kalinowski J."/>
            <person name="Ruckert C."/>
        </authorList>
    </citation>
    <scope>NUCLEOTIDE SEQUENCE</scope>
    <source>
        <strain evidence="5">JCM 12580</strain>
    </source>
</reference>
<dbReference type="AlphaFoldDB" id="A0A917UZI2"/>
<sequence>MATLIEVQELTKTYFTRIFSNLSLSVNEGEALAIRGDNGSGKSTLLKILAGITKPTHGTVKCMNPDTMIGYVPENFPYNIRFTAEQYLYHMGRIRGFSGSTLQNRISSLLYQFHLGDQRTNAIGTFSKGMKQKVGMMQALLEESDVLLLDEPLSGLDLDARNDLESILYRLKSDGLTILFTCHDKKLLNNIADRVIVLGNQRIQSEYVPAKKSRFHVKIEADTNDQNLDFLDEIDGIISKKQTGNGDLLLMDVERSASDRLLLTLIQHGISIQSLRREDEK</sequence>
<dbReference type="CDD" id="cd03230">
    <property type="entry name" value="ABC_DR_subfamily_A"/>
    <property type="match status" value="1"/>
</dbReference>
<dbReference type="InterPro" id="IPR003439">
    <property type="entry name" value="ABC_transporter-like_ATP-bd"/>
</dbReference>
<keyword evidence="3 5" id="KW-0067">ATP-binding</keyword>
<evidence type="ECO:0000256" key="2">
    <source>
        <dbReference type="ARBA" id="ARBA00022741"/>
    </source>
</evidence>
<evidence type="ECO:0000259" key="4">
    <source>
        <dbReference type="PROSITE" id="PS50893"/>
    </source>
</evidence>
<evidence type="ECO:0000313" key="5">
    <source>
        <dbReference type="EMBL" id="GGJ99973.1"/>
    </source>
</evidence>
<feature type="domain" description="ABC transporter" evidence="4">
    <location>
        <begin position="2"/>
        <end position="225"/>
    </location>
</feature>
<evidence type="ECO:0000313" key="6">
    <source>
        <dbReference type="Proteomes" id="UP000658382"/>
    </source>
</evidence>
<dbReference type="Pfam" id="PF00005">
    <property type="entry name" value="ABC_tran"/>
    <property type="match status" value="1"/>
</dbReference>
<dbReference type="PROSITE" id="PS50893">
    <property type="entry name" value="ABC_TRANSPORTER_2"/>
    <property type="match status" value="1"/>
</dbReference>
<dbReference type="PANTHER" id="PTHR42939">
    <property type="entry name" value="ABC TRANSPORTER ATP-BINDING PROTEIN ALBC-RELATED"/>
    <property type="match status" value="1"/>
</dbReference>
<keyword evidence="6" id="KW-1185">Reference proteome</keyword>
<gene>
    <name evidence="5" type="ORF">GCM10007063_22970</name>
</gene>
<proteinExistence type="predicted"/>